<accession>A0A849BT54</accession>
<dbReference type="AlphaFoldDB" id="A0A849BT54"/>
<proteinExistence type="predicted"/>
<name>A0A849BT54_9ACTN</name>
<organism evidence="1 2">
    <name type="scientific">Pseudokineococcus marinus</name>
    <dbReference type="NCBI Taxonomy" id="351215"/>
    <lineage>
        <taxon>Bacteria</taxon>
        <taxon>Bacillati</taxon>
        <taxon>Actinomycetota</taxon>
        <taxon>Actinomycetes</taxon>
        <taxon>Kineosporiales</taxon>
        <taxon>Kineosporiaceae</taxon>
        <taxon>Pseudokineococcus</taxon>
    </lineage>
</organism>
<comment type="caution">
    <text evidence="1">The sequence shown here is derived from an EMBL/GenBank/DDBJ whole genome shotgun (WGS) entry which is preliminary data.</text>
</comment>
<gene>
    <name evidence="1" type="ORF">HLB09_13705</name>
</gene>
<evidence type="ECO:0000313" key="2">
    <source>
        <dbReference type="Proteomes" id="UP000555552"/>
    </source>
</evidence>
<sequence length="95" mass="9492">SLPLEQRGPLVALVRRARALGGDVHVVLLGGGAVVTVRGAAALAQDRLAADLLAGLGGPQGSAEWIAEPAPSAGRPGEEEALLVLEVGGDGEERP</sequence>
<dbReference type="Proteomes" id="UP000555552">
    <property type="component" value="Unassembled WGS sequence"/>
</dbReference>
<reference evidence="1 2" key="1">
    <citation type="submission" date="2020-05" db="EMBL/GenBank/DDBJ databases">
        <title>MicrobeNet Type strains.</title>
        <authorList>
            <person name="Nicholson A.C."/>
        </authorList>
    </citation>
    <scope>NUCLEOTIDE SEQUENCE [LARGE SCALE GENOMIC DNA]</scope>
    <source>
        <strain evidence="1 2">JCM 14547</strain>
    </source>
</reference>
<evidence type="ECO:0000313" key="1">
    <source>
        <dbReference type="EMBL" id="NNH24127.1"/>
    </source>
</evidence>
<keyword evidence="2" id="KW-1185">Reference proteome</keyword>
<protein>
    <submittedName>
        <fullName evidence="1">Uncharacterized protein</fullName>
    </submittedName>
</protein>
<dbReference type="EMBL" id="JABEMA010000264">
    <property type="protein sequence ID" value="NNH24127.1"/>
    <property type="molecule type" value="Genomic_DNA"/>
</dbReference>
<feature type="non-terminal residue" evidence="1">
    <location>
        <position position="1"/>
    </location>
</feature>